<dbReference type="EMBL" id="ML178855">
    <property type="protein sequence ID" value="TFK96794.1"/>
    <property type="molecule type" value="Genomic_DNA"/>
</dbReference>
<proteinExistence type="predicted"/>
<evidence type="ECO:0008006" key="3">
    <source>
        <dbReference type="Google" id="ProtNLM"/>
    </source>
</evidence>
<gene>
    <name evidence="1" type="ORF">BDV98DRAFT_586140</name>
</gene>
<evidence type="ECO:0000313" key="1">
    <source>
        <dbReference type="EMBL" id="TFK96794.1"/>
    </source>
</evidence>
<reference evidence="1 2" key="1">
    <citation type="journal article" date="2019" name="Nat. Ecol. Evol.">
        <title>Megaphylogeny resolves global patterns of mushroom evolution.</title>
        <authorList>
            <person name="Varga T."/>
            <person name="Krizsan K."/>
            <person name="Foldi C."/>
            <person name="Dima B."/>
            <person name="Sanchez-Garcia M."/>
            <person name="Sanchez-Ramirez S."/>
            <person name="Szollosi G.J."/>
            <person name="Szarkandi J.G."/>
            <person name="Papp V."/>
            <person name="Albert L."/>
            <person name="Andreopoulos W."/>
            <person name="Angelini C."/>
            <person name="Antonin V."/>
            <person name="Barry K.W."/>
            <person name="Bougher N.L."/>
            <person name="Buchanan P."/>
            <person name="Buyck B."/>
            <person name="Bense V."/>
            <person name="Catcheside P."/>
            <person name="Chovatia M."/>
            <person name="Cooper J."/>
            <person name="Damon W."/>
            <person name="Desjardin D."/>
            <person name="Finy P."/>
            <person name="Geml J."/>
            <person name="Haridas S."/>
            <person name="Hughes K."/>
            <person name="Justo A."/>
            <person name="Karasinski D."/>
            <person name="Kautmanova I."/>
            <person name="Kiss B."/>
            <person name="Kocsube S."/>
            <person name="Kotiranta H."/>
            <person name="LaButti K.M."/>
            <person name="Lechner B.E."/>
            <person name="Liimatainen K."/>
            <person name="Lipzen A."/>
            <person name="Lukacs Z."/>
            <person name="Mihaltcheva S."/>
            <person name="Morgado L.N."/>
            <person name="Niskanen T."/>
            <person name="Noordeloos M.E."/>
            <person name="Ohm R.A."/>
            <person name="Ortiz-Santana B."/>
            <person name="Ovrebo C."/>
            <person name="Racz N."/>
            <person name="Riley R."/>
            <person name="Savchenko A."/>
            <person name="Shiryaev A."/>
            <person name="Soop K."/>
            <person name="Spirin V."/>
            <person name="Szebenyi C."/>
            <person name="Tomsovsky M."/>
            <person name="Tulloss R.E."/>
            <person name="Uehling J."/>
            <person name="Grigoriev I.V."/>
            <person name="Vagvolgyi C."/>
            <person name="Papp T."/>
            <person name="Martin F.M."/>
            <person name="Miettinen O."/>
            <person name="Hibbett D.S."/>
            <person name="Nagy L.G."/>
        </authorList>
    </citation>
    <scope>NUCLEOTIDE SEQUENCE [LARGE SCALE GENOMIC DNA]</scope>
    <source>
        <strain evidence="1 2">CBS 309.79</strain>
    </source>
</reference>
<dbReference type="Proteomes" id="UP000305067">
    <property type="component" value="Unassembled WGS sequence"/>
</dbReference>
<organism evidence="1 2">
    <name type="scientific">Pterulicium gracile</name>
    <dbReference type="NCBI Taxonomy" id="1884261"/>
    <lineage>
        <taxon>Eukaryota</taxon>
        <taxon>Fungi</taxon>
        <taxon>Dikarya</taxon>
        <taxon>Basidiomycota</taxon>
        <taxon>Agaricomycotina</taxon>
        <taxon>Agaricomycetes</taxon>
        <taxon>Agaricomycetidae</taxon>
        <taxon>Agaricales</taxon>
        <taxon>Pleurotineae</taxon>
        <taxon>Pterulaceae</taxon>
        <taxon>Pterulicium</taxon>
    </lineage>
</organism>
<name>A0A5C3Q3Z9_9AGAR</name>
<evidence type="ECO:0000313" key="2">
    <source>
        <dbReference type="Proteomes" id="UP000305067"/>
    </source>
</evidence>
<protein>
    <recommendedName>
        <fullName evidence="3">F-box domain-containing protein</fullName>
    </recommendedName>
</protein>
<dbReference type="AlphaFoldDB" id="A0A5C3Q3Z9"/>
<accession>A0A5C3Q3Z9</accession>
<keyword evidence="2" id="KW-1185">Reference proteome</keyword>
<dbReference type="OrthoDB" id="2786563at2759"/>
<sequence length="178" mass="20008">MSVSALPDEVLKRILADYCFISTTQFFSNPNLFLPNFSVSTPNQPGPAILCVSKPFCLIAIQLFYHTVIMSTFKQARALKSSMAMCRSKFSRWTRLIKMEGGHSPPVNDLLNLIALNLEDLCIRLAYMYKPSNDVVTHMLEKGVHDMPQILCCINPLQLGIINKDAHWGSGSKTKWSI</sequence>